<evidence type="ECO:0000313" key="2">
    <source>
        <dbReference type="Proteomes" id="UP000656881"/>
    </source>
</evidence>
<keyword evidence="2" id="KW-1185">Reference proteome</keyword>
<accession>A0ABQ2MJG4</accession>
<comment type="caution">
    <text evidence="1">The sequence shown here is derived from an EMBL/GenBank/DDBJ whole genome shotgun (WGS) entry which is preliminary data.</text>
</comment>
<dbReference type="RefSeq" id="WP_189176274.1">
    <property type="nucleotide sequence ID" value="NZ_BMNG01000014.1"/>
</dbReference>
<organism evidence="1 2">
    <name type="scientific">Streptomyces lasiicapitis</name>
    <dbReference type="NCBI Taxonomy" id="1923961"/>
    <lineage>
        <taxon>Bacteria</taxon>
        <taxon>Bacillati</taxon>
        <taxon>Actinomycetota</taxon>
        <taxon>Actinomycetes</taxon>
        <taxon>Kitasatosporales</taxon>
        <taxon>Streptomycetaceae</taxon>
        <taxon>Streptomyces</taxon>
    </lineage>
</organism>
<sequence>MGDELASLKKRIADLENEFQPFKKKLEAGYFKGDAAAATGTATGVSGEASLVTSSVKLATFDFDLRQHLKDKKLQRDGKDPDSLHDHIVEVDRRADRRLRDMNRDLNQKIRRKADRSAVGGVNTRQNNEIRDLQRSASRAHDELQRLYGAVAHLNSQF</sequence>
<proteinExistence type="predicted"/>
<reference evidence="2" key="1">
    <citation type="journal article" date="2019" name="Int. J. Syst. Evol. Microbiol.">
        <title>The Global Catalogue of Microorganisms (GCM) 10K type strain sequencing project: providing services to taxonomists for standard genome sequencing and annotation.</title>
        <authorList>
            <consortium name="The Broad Institute Genomics Platform"/>
            <consortium name="The Broad Institute Genome Sequencing Center for Infectious Disease"/>
            <person name="Wu L."/>
            <person name="Ma J."/>
        </authorList>
    </citation>
    <scope>NUCLEOTIDE SEQUENCE [LARGE SCALE GENOMIC DNA]</scope>
    <source>
        <strain evidence="2">CGMCC 4.7349</strain>
    </source>
</reference>
<evidence type="ECO:0000313" key="1">
    <source>
        <dbReference type="EMBL" id="GGO52876.1"/>
    </source>
</evidence>
<protein>
    <submittedName>
        <fullName evidence="1">Uncharacterized protein</fullName>
    </submittedName>
</protein>
<dbReference type="Proteomes" id="UP000656881">
    <property type="component" value="Unassembled WGS sequence"/>
</dbReference>
<name>A0ABQ2MJG4_9ACTN</name>
<dbReference type="EMBL" id="BMNG01000014">
    <property type="protein sequence ID" value="GGO52876.1"/>
    <property type="molecule type" value="Genomic_DNA"/>
</dbReference>
<gene>
    <name evidence="1" type="ORF">GCM10012286_58920</name>
</gene>